<accession>A0ABV2D8T8</accession>
<protein>
    <submittedName>
        <fullName evidence="2">Uncharacterized protein</fullName>
    </submittedName>
</protein>
<dbReference type="Proteomes" id="UP001548832">
    <property type="component" value="Unassembled WGS sequence"/>
</dbReference>
<gene>
    <name evidence="2" type="ORF">ABVQ20_05660</name>
</gene>
<organism evidence="2 3">
    <name type="scientific">Mesorhizobium shangrilense</name>
    <dbReference type="NCBI Taxonomy" id="460060"/>
    <lineage>
        <taxon>Bacteria</taxon>
        <taxon>Pseudomonadati</taxon>
        <taxon>Pseudomonadota</taxon>
        <taxon>Alphaproteobacteria</taxon>
        <taxon>Hyphomicrobiales</taxon>
        <taxon>Phyllobacteriaceae</taxon>
        <taxon>Mesorhizobium</taxon>
    </lineage>
</organism>
<sequence length="78" mass="8456">MERIKTFRTLSRAATAALFLSVQAIICIGTIYWAVAETLRLSGTGAMVLGVIFAVPSAYVLLVVTRMCYEAETDPANQ</sequence>
<keyword evidence="1" id="KW-1133">Transmembrane helix</keyword>
<evidence type="ECO:0000313" key="2">
    <source>
        <dbReference type="EMBL" id="MET2826456.1"/>
    </source>
</evidence>
<feature type="transmembrane region" description="Helical" evidence="1">
    <location>
        <begin position="12"/>
        <end position="35"/>
    </location>
</feature>
<keyword evidence="1" id="KW-0812">Transmembrane</keyword>
<keyword evidence="1" id="KW-0472">Membrane</keyword>
<keyword evidence="3" id="KW-1185">Reference proteome</keyword>
<dbReference type="RefSeq" id="WP_354458565.1">
    <property type="nucleotide sequence ID" value="NZ_JBEWSZ010000001.1"/>
</dbReference>
<evidence type="ECO:0000313" key="3">
    <source>
        <dbReference type="Proteomes" id="UP001548832"/>
    </source>
</evidence>
<name>A0ABV2D8T8_9HYPH</name>
<reference evidence="2 3" key="1">
    <citation type="submission" date="2024-06" db="EMBL/GenBank/DDBJ databases">
        <authorList>
            <person name="Kim D.-U."/>
        </authorList>
    </citation>
    <scope>NUCLEOTIDE SEQUENCE [LARGE SCALE GENOMIC DNA]</scope>
    <source>
        <strain evidence="2 3">KACC15460</strain>
    </source>
</reference>
<proteinExistence type="predicted"/>
<evidence type="ECO:0000256" key="1">
    <source>
        <dbReference type="SAM" id="Phobius"/>
    </source>
</evidence>
<feature type="transmembrane region" description="Helical" evidence="1">
    <location>
        <begin position="41"/>
        <end position="64"/>
    </location>
</feature>
<comment type="caution">
    <text evidence="2">The sequence shown here is derived from an EMBL/GenBank/DDBJ whole genome shotgun (WGS) entry which is preliminary data.</text>
</comment>
<dbReference type="EMBL" id="JBEWSZ010000001">
    <property type="protein sequence ID" value="MET2826456.1"/>
    <property type="molecule type" value="Genomic_DNA"/>
</dbReference>